<dbReference type="InterPro" id="IPR014776">
    <property type="entry name" value="4pyrrole_Mease_sub2"/>
</dbReference>
<proteinExistence type="predicted"/>
<evidence type="ECO:0000313" key="4">
    <source>
        <dbReference type="EMBL" id="VFK30752.1"/>
    </source>
</evidence>
<keyword evidence="4" id="KW-0489">Methyltransferase</keyword>
<dbReference type="GO" id="GO:0009236">
    <property type="term" value="P:cobalamin biosynthetic process"/>
    <property type="evidence" value="ECO:0007669"/>
    <property type="project" value="UniProtKB-KW"/>
</dbReference>
<evidence type="ECO:0000256" key="1">
    <source>
        <dbReference type="ARBA" id="ARBA00004953"/>
    </source>
</evidence>
<dbReference type="EMBL" id="CAADFP010000119">
    <property type="protein sequence ID" value="VFK30752.1"/>
    <property type="molecule type" value="Genomic_DNA"/>
</dbReference>
<organism evidence="4">
    <name type="scientific">Candidatus Kentrum sp. LPFa</name>
    <dbReference type="NCBI Taxonomy" id="2126335"/>
    <lineage>
        <taxon>Bacteria</taxon>
        <taxon>Pseudomonadati</taxon>
        <taxon>Pseudomonadota</taxon>
        <taxon>Gammaproteobacteria</taxon>
        <taxon>Candidatus Kentrum</taxon>
    </lineage>
</organism>
<evidence type="ECO:0000313" key="3">
    <source>
        <dbReference type="EMBL" id="VFK15502.1"/>
    </source>
</evidence>
<dbReference type="SUPFAM" id="SSF53790">
    <property type="entry name" value="Tetrapyrrole methylase"/>
    <property type="match status" value="1"/>
</dbReference>
<comment type="pathway">
    <text evidence="1">Cofactor biosynthesis; adenosylcobalamin biosynthesis.</text>
</comment>
<dbReference type="PANTHER" id="PTHR47036:SF1">
    <property type="entry name" value="COBALT-FACTOR III C(17)-METHYLTRANSFERASE-RELATED"/>
    <property type="match status" value="1"/>
</dbReference>
<dbReference type="InterPro" id="IPR035996">
    <property type="entry name" value="4pyrrol_Methylase_sf"/>
</dbReference>
<keyword evidence="2" id="KW-0169">Cobalamin biosynthesis</keyword>
<sequence>MGAPLSHDFCAISLSDLLTPWQVIARRLDAAGRGDFVVALYNPKSHRRTRQIVEAQEILLRYRRPDTPVAIVERAYRARQDAQITALDRMLEYAIGMSSTVLVGNSGTYLREGLMITPRGYGDKYDY</sequence>
<dbReference type="EMBL" id="CAADFM010000127">
    <property type="protein sequence ID" value="VFK15502.1"/>
    <property type="molecule type" value="Genomic_DNA"/>
</dbReference>
<dbReference type="PANTHER" id="PTHR47036">
    <property type="entry name" value="COBALT-FACTOR III C(17)-METHYLTRANSFERASE-RELATED"/>
    <property type="match status" value="1"/>
</dbReference>
<dbReference type="InterPro" id="IPR051810">
    <property type="entry name" value="Precorrin_MeTrfase"/>
</dbReference>
<dbReference type="Gene3D" id="3.30.950.10">
    <property type="entry name" value="Methyltransferase, Cobalt-precorrin-4 Transmethylase, Domain 2"/>
    <property type="match status" value="1"/>
</dbReference>
<dbReference type="GO" id="GO:0032259">
    <property type="term" value="P:methylation"/>
    <property type="evidence" value="ECO:0007669"/>
    <property type="project" value="UniProtKB-KW"/>
</dbReference>
<reference evidence="4" key="1">
    <citation type="submission" date="2019-02" db="EMBL/GenBank/DDBJ databases">
        <authorList>
            <person name="Gruber-Vodicka R. H."/>
            <person name="Seah K. B. B."/>
        </authorList>
    </citation>
    <scope>NUCLEOTIDE SEQUENCE</scope>
    <source>
        <strain evidence="3">BECK_S312</strain>
        <strain evidence="4">BECK_S426</strain>
    </source>
</reference>
<dbReference type="GO" id="GO:0008168">
    <property type="term" value="F:methyltransferase activity"/>
    <property type="evidence" value="ECO:0007669"/>
    <property type="project" value="UniProtKB-KW"/>
</dbReference>
<accession>A0A450XN56</accession>
<keyword evidence="4" id="KW-0808">Transferase</keyword>
<dbReference type="InterPro" id="IPR006363">
    <property type="entry name" value="Cbl_synth_CobJ/CibH_dom"/>
</dbReference>
<dbReference type="AlphaFoldDB" id="A0A450XN56"/>
<gene>
    <name evidence="3" type="ORF">BECKLPF1236A_GA0070988_101274</name>
    <name evidence="4" type="ORF">BECKLPF1236C_GA0070990_101195</name>
</gene>
<protein>
    <submittedName>
        <fullName evidence="4">Precorrin-3B C17-methyltransferase</fullName>
    </submittedName>
</protein>
<dbReference type="CDD" id="cd11646">
    <property type="entry name" value="Precorrin_3B_C17_MT"/>
    <property type="match status" value="1"/>
</dbReference>
<evidence type="ECO:0000256" key="2">
    <source>
        <dbReference type="ARBA" id="ARBA00022573"/>
    </source>
</evidence>
<name>A0A450XN56_9GAMM</name>